<dbReference type="EMBL" id="JAEPRD010000004">
    <property type="protein sequence ID" value="KAG2213077.1"/>
    <property type="molecule type" value="Genomic_DNA"/>
</dbReference>
<keyword evidence="1" id="KW-0175">Coiled coil</keyword>
<evidence type="ECO:0000256" key="1">
    <source>
        <dbReference type="SAM" id="Coils"/>
    </source>
</evidence>
<evidence type="ECO:0000313" key="3">
    <source>
        <dbReference type="Proteomes" id="UP000603453"/>
    </source>
</evidence>
<dbReference type="Proteomes" id="UP000603453">
    <property type="component" value="Unassembled WGS sequence"/>
</dbReference>
<keyword evidence="3" id="KW-1185">Reference proteome</keyword>
<evidence type="ECO:0000313" key="2">
    <source>
        <dbReference type="EMBL" id="KAG2213077.1"/>
    </source>
</evidence>
<accession>A0A8H7RL68</accession>
<gene>
    <name evidence="2" type="ORF">INT47_011226</name>
</gene>
<feature type="coiled-coil region" evidence="1">
    <location>
        <begin position="76"/>
        <end position="132"/>
    </location>
</feature>
<protein>
    <submittedName>
        <fullName evidence="2">Uncharacterized protein</fullName>
    </submittedName>
</protein>
<dbReference type="AlphaFoldDB" id="A0A8H7RL68"/>
<sequence length="311" mass="35640">MISLQRRVKEGISSWSQFNKVHNQTRAVLAEKVCEAHRLVYHSIQELHNQCDKSIHFLNEIKVEFEVAKANKNFDMDELEELMLTMTIMLDQLEIKRCRDQFISKQLDNESVQKIKEEKNKINCDRDQVNQKTLKKATYVGTYNVSGLSAVATKVSGTLNPSYFGSACLAAFSIPILIAAVQNCYGKMDYKKIDKNAQDLLSKMNGLQKDFVCLQLEINGMSSEIENYILSISNCMKYTCPDDSKIKAHRIRVKKMAKNMILSTEALKNKFVGIRDMARQKEKELQSMLLNQKPLKLLLNPHEPTALLLEQ</sequence>
<reference evidence="2" key="1">
    <citation type="submission" date="2020-12" db="EMBL/GenBank/DDBJ databases">
        <title>Metabolic potential, ecology and presence of endohyphal bacteria is reflected in genomic diversity of Mucoromycotina.</title>
        <authorList>
            <person name="Muszewska A."/>
            <person name="Okrasinska A."/>
            <person name="Steczkiewicz K."/>
            <person name="Drgas O."/>
            <person name="Orlowska M."/>
            <person name="Perlinska-Lenart U."/>
            <person name="Aleksandrzak-Piekarczyk T."/>
            <person name="Szatraj K."/>
            <person name="Zielenkiewicz U."/>
            <person name="Pilsyk S."/>
            <person name="Malc E."/>
            <person name="Mieczkowski P."/>
            <person name="Kruszewska J.S."/>
            <person name="Biernat P."/>
            <person name="Pawlowska J."/>
        </authorList>
    </citation>
    <scope>NUCLEOTIDE SEQUENCE</scope>
    <source>
        <strain evidence="2">WA0000017839</strain>
    </source>
</reference>
<organism evidence="2 3">
    <name type="scientific">Mucor saturninus</name>
    <dbReference type="NCBI Taxonomy" id="64648"/>
    <lineage>
        <taxon>Eukaryota</taxon>
        <taxon>Fungi</taxon>
        <taxon>Fungi incertae sedis</taxon>
        <taxon>Mucoromycota</taxon>
        <taxon>Mucoromycotina</taxon>
        <taxon>Mucoromycetes</taxon>
        <taxon>Mucorales</taxon>
        <taxon>Mucorineae</taxon>
        <taxon>Mucoraceae</taxon>
        <taxon>Mucor</taxon>
    </lineage>
</organism>
<name>A0A8H7RL68_9FUNG</name>
<comment type="caution">
    <text evidence="2">The sequence shown here is derived from an EMBL/GenBank/DDBJ whole genome shotgun (WGS) entry which is preliminary data.</text>
</comment>
<proteinExistence type="predicted"/>